<dbReference type="KEGG" id="ahal:FTX54_001080"/>
<sequence length="120" mass="14400">MTRRKKQPVDPWIQKYIFPGGHIPSVREIISLFPDYELYLQDVESLRLHYAKTLDSWASRFEKHVPGIEQMHDERFVKMWRLYLQSSAAFFRLGGLDIHQFVFTKGVNNELECTRKHIYK</sequence>
<dbReference type="GO" id="GO:0008168">
    <property type="term" value="F:methyltransferase activity"/>
    <property type="evidence" value="ECO:0007669"/>
    <property type="project" value="UniProtKB-KW"/>
</dbReference>
<accession>A0AAJ8LUH7</accession>
<dbReference type="SUPFAM" id="SSF53335">
    <property type="entry name" value="S-adenosyl-L-methionine-dependent methyltransferases"/>
    <property type="match status" value="1"/>
</dbReference>
<evidence type="ECO:0000313" key="6">
    <source>
        <dbReference type="EMBL" id="WWD81568.1"/>
    </source>
</evidence>
<keyword evidence="4" id="KW-0949">S-adenosyl-L-methionine</keyword>
<name>A0AAJ8LUH7_9BACI</name>
<reference evidence="6 7" key="1">
    <citation type="submission" date="2024-01" db="EMBL/GenBank/DDBJ databases">
        <title>Complete Genome Sequence of Alkalicoccus halolimnae BZ-SZ-XJ29T, a Moderately Halophilic Bacterium Isolated from a Salt Lake.</title>
        <authorList>
            <person name="Zhao B."/>
        </authorList>
    </citation>
    <scope>NUCLEOTIDE SEQUENCE [LARGE SCALE GENOMIC DNA]</scope>
    <source>
        <strain evidence="6 7">BZ-SZ-XJ29</strain>
    </source>
</reference>
<dbReference type="PANTHER" id="PTHR43667:SF1">
    <property type="entry name" value="CYCLOPROPANE-FATTY-ACYL-PHOSPHOLIPID SYNTHASE"/>
    <property type="match status" value="1"/>
</dbReference>
<evidence type="ECO:0000256" key="5">
    <source>
        <dbReference type="ARBA" id="ARBA00023098"/>
    </source>
</evidence>
<proteinExistence type="inferred from homology"/>
<dbReference type="EC" id="2.1.1.-" evidence="6"/>
<dbReference type="Gene3D" id="3.40.50.150">
    <property type="entry name" value="Vaccinia Virus protein VP39"/>
    <property type="match status" value="1"/>
</dbReference>
<evidence type="ECO:0000256" key="1">
    <source>
        <dbReference type="ARBA" id="ARBA00010815"/>
    </source>
</evidence>
<evidence type="ECO:0000256" key="2">
    <source>
        <dbReference type="ARBA" id="ARBA00022603"/>
    </source>
</evidence>
<keyword evidence="2 6" id="KW-0489">Methyltransferase</keyword>
<organism evidence="6 7">
    <name type="scientific">Alkalicoccus halolimnae</name>
    <dbReference type="NCBI Taxonomy" id="1667239"/>
    <lineage>
        <taxon>Bacteria</taxon>
        <taxon>Bacillati</taxon>
        <taxon>Bacillota</taxon>
        <taxon>Bacilli</taxon>
        <taxon>Bacillales</taxon>
        <taxon>Bacillaceae</taxon>
        <taxon>Alkalicoccus</taxon>
    </lineage>
</organism>
<dbReference type="RefSeq" id="WP_281285257.1">
    <property type="nucleotide sequence ID" value="NZ_CP144914.1"/>
</dbReference>
<keyword evidence="3 6" id="KW-0808">Transferase</keyword>
<dbReference type="InterPro" id="IPR029063">
    <property type="entry name" value="SAM-dependent_MTases_sf"/>
</dbReference>
<evidence type="ECO:0000313" key="7">
    <source>
        <dbReference type="Proteomes" id="UP000321816"/>
    </source>
</evidence>
<dbReference type="Proteomes" id="UP000321816">
    <property type="component" value="Chromosome"/>
</dbReference>
<comment type="similarity">
    <text evidence="1">Belongs to the CFA/CMAS family.</text>
</comment>
<dbReference type="GO" id="GO:0006629">
    <property type="term" value="P:lipid metabolic process"/>
    <property type="evidence" value="ECO:0007669"/>
    <property type="project" value="UniProtKB-KW"/>
</dbReference>
<keyword evidence="5" id="KW-0443">Lipid metabolism</keyword>
<protein>
    <submittedName>
        <fullName evidence="6">Class I SAM-dependent methyltransferase</fullName>
        <ecNumber evidence="6">2.1.1.-</ecNumber>
    </submittedName>
</protein>
<dbReference type="Pfam" id="PF02353">
    <property type="entry name" value="CMAS"/>
    <property type="match status" value="1"/>
</dbReference>
<dbReference type="GO" id="GO:0032259">
    <property type="term" value="P:methylation"/>
    <property type="evidence" value="ECO:0007669"/>
    <property type="project" value="UniProtKB-KW"/>
</dbReference>
<dbReference type="InterPro" id="IPR050723">
    <property type="entry name" value="CFA/CMAS"/>
</dbReference>
<keyword evidence="7" id="KW-1185">Reference proteome</keyword>
<dbReference type="PANTHER" id="PTHR43667">
    <property type="entry name" value="CYCLOPROPANE-FATTY-ACYL-PHOSPHOLIPID SYNTHASE"/>
    <property type="match status" value="1"/>
</dbReference>
<gene>
    <name evidence="6" type="ORF">FTX54_001080</name>
</gene>
<dbReference type="EMBL" id="CP144914">
    <property type="protein sequence ID" value="WWD81568.1"/>
    <property type="molecule type" value="Genomic_DNA"/>
</dbReference>
<dbReference type="AlphaFoldDB" id="A0AAJ8LUH7"/>
<evidence type="ECO:0000256" key="3">
    <source>
        <dbReference type="ARBA" id="ARBA00022679"/>
    </source>
</evidence>
<evidence type="ECO:0000256" key="4">
    <source>
        <dbReference type="ARBA" id="ARBA00022691"/>
    </source>
</evidence>